<dbReference type="Gene3D" id="3.10.450.50">
    <property type="match status" value="2"/>
</dbReference>
<dbReference type="InterPro" id="IPR032710">
    <property type="entry name" value="NTF2-like_dom_sf"/>
</dbReference>
<dbReference type="EMBL" id="JRHC01000001">
    <property type="protein sequence ID" value="KJF44413.1"/>
    <property type="molecule type" value="Genomic_DNA"/>
</dbReference>
<proteinExistence type="predicted"/>
<comment type="caution">
    <text evidence="2">The sequence shown here is derived from an EMBL/GenBank/DDBJ whole genome shotgun (WGS) entry which is preliminary data.</text>
</comment>
<dbReference type="AlphaFoldDB" id="A0A0D8JEZ5"/>
<evidence type="ECO:0000313" key="2">
    <source>
        <dbReference type="EMBL" id="KJF44413.1"/>
    </source>
</evidence>
<evidence type="ECO:0000313" key="3">
    <source>
        <dbReference type="Proteomes" id="UP000032544"/>
    </source>
</evidence>
<feature type="domain" description="SnoaL-like" evidence="1">
    <location>
        <begin position="197"/>
        <end position="308"/>
    </location>
</feature>
<evidence type="ECO:0000259" key="1">
    <source>
        <dbReference type="Pfam" id="PF12680"/>
    </source>
</evidence>
<name>A0A0D8JEZ5_9BACT</name>
<protein>
    <recommendedName>
        <fullName evidence="1">SnoaL-like domain-containing protein</fullName>
    </recommendedName>
</protein>
<gene>
    <name evidence="2" type="ORF">LH29_02645</name>
</gene>
<keyword evidence="3" id="KW-1185">Reference proteome</keyword>
<dbReference type="Pfam" id="PF12680">
    <property type="entry name" value="SnoaL_2"/>
    <property type="match status" value="1"/>
</dbReference>
<accession>A0A0D8JEZ5</accession>
<organism evidence="2 3">
    <name type="scientific">Draconibacterium sediminis</name>
    <dbReference type="NCBI Taxonomy" id="1544798"/>
    <lineage>
        <taxon>Bacteria</taxon>
        <taxon>Pseudomonadati</taxon>
        <taxon>Bacteroidota</taxon>
        <taxon>Bacteroidia</taxon>
        <taxon>Marinilabiliales</taxon>
        <taxon>Prolixibacteraceae</taxon>
        <taxon>Draconibacterium</taxon>
    </lineage>
</organism>
<dbReference type="SUPFAM" id="SSF54427">
    <property type="entry name" value="NTF2-like"/>
    <property type="match status" value="2"/>
</dbReference>
<dbReference type="Proteomes" id="UP000032544">
    <property type="component" value="Unassembled WGS sequence"/>
</dbReference>
<reference evidence="2 3" key="1">
    <citation type="submission" date="2014-09" db="EMBL/GenBank/DDBJ databases">
        <title>Draft Genome Sequence of Draconibacterium sp. JN14CK-3.</title>
        <authorList>
            <person name="Dong C."/>
            <person name="Lai Q."/>
            <person name="Shao Z."/>
        </authorList>
    </citation>
    <scope>NUCLEOTIDE SEQUENCE [LARGE SCALE GENOMIC DNA]</scope>
    <source>
        <strain evidence="2 3">JN14CK-3</strain>
    </source>
</reference>
<sequence length="320" mass="37034">MIYGQNFSKQLTKDYIMKNFAVLLILTLLASTSIAQKKNGTVFNEHETIDKTRGFWDAVKNGDTEKVKTFFADSVVIVRNGNDWKTSAENFSKNSSYWTKNFVNFKVEDLPGTYPDALEYKDGKMWVQDWLLLTGTNEKTGINLDLHMHCLYAFDDDGKIATFIQYYNNNVFEDIRNAQTTRENGKVYINHPHIATVRKLLNTYVAEDVEGLKEFFTEDAIFSSLAGGYDVTMNLEERAADVADHFATRKDIHFEQVGYPDCIFYELNNGYVVYSWWNYSYTDEENDKKVEMPLMLSHSFNDDGKIVREMAYFSTNHVTD</sequence>
<dbReference type="InterPro" id="IPR037401">
    <property type="entry name" value="SnoaL-like"/>
</dbReference>